<dbReference type="Proteomes" id="UP001174909">
    <property type="component" value="Unassembled WGS sequence"/>
</dbReference>
<dbReference type="GO" id="GO:0030036">
    <property type="term" value="P:actin cytoskeleton organization"/>
    <property type="evidence" value="ECO:0007669"/>
    <property type="project" value="TreeGrafter"/>
</dbReference>
<keyword evidence="6" id="KW-1185">Reference proteome</keyword>
<proteinExistence type="predicted"/>
<dbReference type="PANTHER" id="PTHR11311:SF30">
    <property type="entry name" value="SPONDIN-LIKE TSP1 DOMAIN-CONTAINING PROTEIN"/>
    <property type="match status" value="1"/>
</dbReference>
<protein>
    <submittedName>
        <fullName evidence="5">Thrombospondin type-1 domain-containing protein 7A</fullName>
    </submittedName>
</protein>
<accession>A0AA35SY68</accession>
<dbReference type="PROSITE" id="PS50092">
    <property type="entry name" value="TSP1"/>
    <property type="match status" value="3"/>
</dbReference>
<reference evidence="5" key="1">
    <citation type="submission" date="2023-03" db="EMBL/GenBank/DDBJ databases">
        <authorList>
            <person name="Steffen K."/>
            <person name="Cardenas P."/>
        </authorList>
    </citation>
    <scope>NUCLEOTIDE SEQUENCE</scope>
</reference>
<gene>
    <name evidence="5" type="ORF">GBAR_LOCUS21214</name>
</gene>
<dbReference type="Pfam" id="PF19028">
    <property type="entry name" value="TSP1_spondin"/>
    <property type="match status" value="1"/>
</dbReference>
<keyword evidence="3" id="KW-0325">Glycoprotein</keyword>
<dbReference type="InterPro" id="IPR044004">
    <property type="entry name" value="TSP1_spondin_dom"/>
</dbReference>
<organism evidence="5 6">
    <name type="scientific">Geodia barretti</name>
    <name type="common">Barrett's horny sponge</name>
    <dbReference type="NCBI Taxonomy" id="519541"/>
    <lineage>
        <taxon>Eukaryota</taxon>
        <taxon>Metazoa</taxon>
        <taxon>Porifera</taxon>
        <taxon>Demospongiae</taxon>
        <taxon>Heteroscleromorpha</taxon>
        <taxon>Tetractinellida</taxon>
        <taxon>Astrophorina</taxon>
        <taxon>Geodiidae</taxon>
        <taxon>Geodia</taxon>
    </lineage>
</organism>
<dbReference type="Pfam" id="PF00090">
    <property type="entry name" value="TSP_1"/>
    <property type="match status" value="1"/>
</dbReference>
<dbReference type="SUPFAM" id="SSF82895">
    <property type="entry name" value="TSP-1 type 1 repeat"/>
    <property type="match status" value="2"/>
</dbReference>
<evidence type="ECO:0000256" key="3">
    <source>
        <dbReference type="ARBA" id="ARBA00023180"/>
    </source>
</evidence>
<dbReference type="InterPro" id="IPR051418">
    <property type="entry name" value="Spondin/Thrombospondin_T1"/>
</dbReference>
<dbReference type="PANTHER" id="PTHR11311">
    <property type="entry name" value="SPONDIN"/>
    <property type="match status" value="1"/>
</dbReference>
<dbReference type="GO" id="GO:0005886">
    <property type="term" value="C:plasma membrane"/>
    <property type="evidence" value="ECO:0007669"/>
    <property type="project" value="TreeGrafter"/>
</dbReference>
<keyword evidence="1" id="KW-0732">Signal</keyword>
<dbReference type="SMART" id="SM00209">
    <property type="entry name" value="TSP1"/>
    <property type="match status" value="4"/>
</dbReference>
<dbReference type="EMBL" id="CASHTH010002971">
    <property type="protein sequence ID" value="CAI8038038.1"/>
    <property type="molecule type" value="Genomic_DNA"/>
</dbReference>
<evidence type="ECO:0000259" key="4">
    <source>
        <dbReference type="Pfam" id="PF19028"/>
    </source>
</evidence>
<dbReference type="InterPro" id="IPR000884">
    <property type="entry name" value="TSP1_rpt"/>
</dbReference>
<evidence type="ECO:0000313" key="5">
    <source>
        <dbReference type="EMBL" id="CAI8038038.1"/>
    </source>
</evidence>
<dbReference type="AlphaFoldDB" id="A0AA35SY68"/>
<name>A0AA35SY68_GEOBA</name>
<evidence type="ECO:0000256" key="1">
    <source>
        <dbReference type="ARBA" id="ARBA00022729"/>
    </source>
</evidence>
<dbReference type="Gene3D" id="2.20.100.10">
    <property type="entry name" value="Thrombospondin type-1 (TSP1) repeat"/>
    <property type="match status" value="2"/>
</dbReference>
<feature type="domain" description="Spondin-like TSP1" evidence="4">
    <location>
        <begin position="168"/>
        <end position="215"/>
    </location>
</feature>
<comment type="caution">
    <text evidence="5">The sequence shown here is derived from an EMBL/GenBank/DDBJ whole genome shotgun (WGS) entry which is preliminary data.</text>
</comment>
<dbReference type="Pfam" id="PF19030">
    <property type="entry name" value="TSP1_ADAMTS"/>
    <property type="match status" value="1"/>
</dbReference>
<evidence type="ECO:0000313" key="6">
    <source>
        <dbReference type="Proteomes" id="UP001174909"/>
    </source>
</evidence>
<evidence type="ECO:0000256" key="2">
    <source>
        <dbReference type="ARBA" id="ARBA00023157"/>
    </source>
</evidence>
<sequence length="728" mass="80961">MKMEPLSTRDSAIFGPSLHQSDPAMLTAARDVLSPTGPTTVYATGVPRCSGGLDRSFLSQGYNKYLDNCPELLSVAQVDEQSCPSHDFSKFFSTIIYDFEELHSCYLPADKVCGPGERYRTIGCINTSVPEPDRTAVSPDFCSRQPSSDTVQVCNDNCNTDCEYAHPGWSVWSPCSVTCGTGIQTRTMTVQRNPRGQGRRCGHLNETTTCEMPPCEFFKYSYTDRGVCRPLNETMGCGNGVSTSDLVCLVNGVARPNTSACEPALGLKAPQRFFVCSVPCDGECVWSEWSTLQWCPDCRSGCYKRTRHILRSGDNCEGTTEQFRPCPMDEAFWGTDDWTDCIVQGAPQEYCGPGIQRRKVECRQLNKGGTYDGVCSHLVKPETARGCSVTCPVDCVVDTFSEWSSCGECTSDLRATATRKRRILVSPEDGGRSCPHLMEEKACPNLGCDEFFVETNSSALDCTAEGKDGVCGAVTHNVLLCRNNTQYVELEECLNANASGKIVHNAELLSRHADMYCEIECPAVEECHFTEFGPWSECLHICDWSPEDTFQFRTRTVLASWEGSQEACHRNQQEVRVCPSIFRTTNDTQEEEKCIKFDWVASIWYSNNTRDVKCHGRGWHVEDSACIESLHPVTKRNTELKGVCNCPFLSECNGVTTECFCEENFEMVGSLCLPTEGCVDNPELMEMSQQCLLHEECSTTDTACVPRTKTAPSCRHPQRVFSRLRLSP</sequence>
<dbReference type="InterPro" id="IPR036383">
    <property type="entry name" value="TSP1_rpt_sf"/>
</dbReference>
<keyword evidence="2" id="KW-1015">Disulfide bond</keyword>